<dbReference type="InterPro" id="IPR048011">
    <property type="entry name" value="NTP-PPase_MazG-like_C"/>
</dbReference>
<dbReference type="FunFam" id="1.10.287.1080:FF:000003">
    <property type="entry name" value="Nucleoside triphosphate pyrophosphohydrolase"/>
    <property type="match status" value="1"/>
</dbReference>
<dbReference type="InterPro" id="IPR004518">
    <property type="entry name" value="MazG-like_dom"/>
</dbReference>
<evidence type="ECO:0000313" key="3">
    <source>
        <dbReference type="Proteomes" id="UP000587760"/>
    </source>
</evidence>
<dbReference type="GO" id="GO:0006203">
    <property type="term" value="P:dGTP catabolic process"/>
    <property type="evidence" value="ECO:0007669"/>
    <property type="project" value="TreeGrafter"/>
</dbReference>
<dbReference type="PANTHER" id="PTHR30522">
    <property type="entry name" value="NUCLEOSIDE TRIPHOSPHATE PYROPHOSPHOHYDROLASE"/>
    <property type="match status" value="1"/>
</dbReference>
<dbReference type="RefSeq" id="WP_184743014.1">
    <property type="nucleotide sequence ID" value="NZ_JACHGJ010000001.1"/>
</dbReference>
<proteinExistence type="predicted"/>
<comment type="caution">
    <text evidence="2">The sequence shown here is derived from an EMBL/GenBank/DDBJ whole genome shotgun (WGS) entry which is preliminary data.</text>
</comment>
<organism evidence="2 3">
    <name type="scientific">Spirochaeta isovalerica</name>
    <dbReference type="NCBI Taxonomy" id="150"/>
    <lineage>
        <taxon>Bacteria</taxon>
        <taxon>Pseudomonadati</taxon>
        <taxon>Spirochaetota</taxon>
        <taxon>Spirochaetia</taxon>
        <taxon>Spirochaetales</taxon>
        <taxon>Spirochaetaceae</taxon>
        <taxon>Spirochaeta</taxon>
    </lineage>
</organism>
<keyword evidence="2" id="KW-0489">Methyltransferase</keyword>
<dbReference type="GO" id="GO:0046061">
    <property type="term" value="P:dATP catabolic process"/>
    <property type="evidence" value="ECO:0007669"/>
    <property type="project" value="TreeGrafter"/>
</dbReference>
<dbReference type="Proteomes" id="UP000587760">
    <property type="component" value="Unassembled WGS sequence"/>
</dbReference>
<dbReference type="NCBIfam" id="NF007113">
    <property type="entry name" value="PRK09562.1"/>
    <property type="match status" value="1"/>
</dbReference>
<accession>A0A841R7S0</accession>
<name>A0A841R7S0_9SPIO</name>
<dbReference type="Gene3D" id="1.10.287.1080">
    <property type="entry name" value="MazG-like"/>
    <property type="match status" value="2"/>
</dbReference>
<dbReference type="GO" id="GO:0046081">
    <property type="term" value="P:dUTP catabolic process"/>
    <property type="evidence" value="ECO:0007669"/>
    <property type="project" value="TreeGrafter"/>
</dbReference>
<protein>
    <submittedName>
        <fullName evidence="2">Tetrapyrrole methylase family protein/MazG family protein</fullName>
    </submittedName>
</protein>
<dbReference type="GO" id="GO:0046047">
    <property type="term" value="P:TTP catabolic process"/>
    <property type="evidence" value="ECO:0007669"/>
    <property type="project" value="TreeGrafter"/>
</dbReference>
<feature type="domain" description="NTP pyrophosphohydrolase MazG-like" evidence="1">
    <location>
        <begin position="170"/>
        <end position="226"/>
    </location>
</feature>
<dbReference type="AlphaFoldDB" id="A0A841R7S0"/>
<evidence type="ECO:0000259" key="1">
    <source>
        <dbReference type="Pfam" id="PF03819"/>
    </source>
</evidence>
<dbReference type="InterPro" id="IPR048015">
    <property type="entry name" value="NTP-PPase_MazG-like_N"/>
</dbReference>
<dbReference type="Pfam" id="PF03819">
    <property type="entry name" value="MazG"/>
    <property type="match status" value="2"/>
</dbReference>
<dbReference type="GO" id="GO:0032259">
    <property type="term" value="P:methylation"/>
    <property type="evidence" value="ECO:0007669"/>
    <property type="project" value="UniProtKB-KW"/>
</dbReference>
<dbReference type="CDD" id="cd11529">
    <property type="entry name" value="NTP-PPase_MazG_Cterm"/>
    <property type="match status" value="1"/>
</dbReference>
<dbReference type="GO" id="GO:0008168">
    <property type="term" value="F:methyltransferase activity"/>
    <property type="evidence" value="ECO:0007669"/>
    <property type="project" value="UniProtKB-KW"/>
</dbReference>
<keyword evidence="3" id="KW-1185">Reference proteome</keyword>
<dbReference type="EMBL" id="JACHGJ010000001">
    <property type="protein sequence ID" value="MBB6478788.1"/>
    <property type="molecule type" value="Genomic_DNA"/>
</dbReference>
<dbReference type="InterPro" id="IPR011551">
    <property type="entry name" value="NTP_PyrPHydrolase_MazG"/>
</dbReference>
<reference evidence="2 3" key="1">
    <citation type="submission" date="2020-08" db="EMBL/GenBank/DDBJ databases">
        <title>Genomic Encyclopedia of Type Strains, Phase IV (KMG-IV): sequencing the most valuable type-strain genomes for metagenomic binning, comparative biology and taxonomic classification.</title>
        <authorList>
            <person name="Goeker M."/>
        </authorList>
    </citation>
    <scope>NUCLEOTIDE SEQUENCE [LARGE SCALE GENOMIC DNA]</scope>
    <source>
        <strain evidence="2 3">DSM 2461</strain>
    </source>
</reference>
<gene>
    <name evidence="2" type="ORF">HNR50_000421</name>
</gene>
<dbReference type="GO" id="GO:0046076">
    <property type="term" value="P:dTTP catabolic process"/>
    <property type="evidence" value="ECO:0007669"/>
    <property type="project" value="TreeGrafter"/>
</dbReference>
<dbReference type="SUPFAM" id="SSF101386">
    <property type="entry name" value="all-alpha NTP pyrophosphatases"/>
    <property type="match status" value="2"/>
</dbReference>
<feature type="domain" description="NTP pyrophosphohydrolase MazG-like" evidence="1">
    <location>
        <begin position="30"/>
        <end position="103"/>
    </location>
</feature>
<sequence length="263" mass="30558">MDKTKDAFEELYNVIIKLRGPDGCNWDKEQTPSSLRSDLIEETYECIEAIDDKDYKHTSEELGDLYLLVTMLAYMHEQEGLFTVRETLQGISEKLIRRHPHVFGESNAQTPDEIIKQWDEIKTEIEGRKPKDSVLDKISGGLPPLEKAFMIQKKAAKVGFDWQHINDIWSKVHEEIDEVQTAAQESIDELEKEIGDLLFAVVNIARGYKIDPAVALQRTNNKFTKRFHFIERMMKESGKELNSDNFELMDSLWEKAKTFEKEE</sequence>
<dbReference type="CDD" id="cd11528">
    <property type="entry name" value="NTP-PPase_MazG_Nterm"/>
    <property type="match status" value="1"/>
</dbReference>
<dbReference type="PANTHER" id="PTHR30522:SF0">
    <property type="entry name" value="NUCLEOSIDE TRIPHOSPHATE PYROPHOSPHOHYDROLASE"/>
    <property type="match status" value="1"/>
</dbReference>
<evidence type="ECO:0000313" key="2">
    <source>
        <dbReference type="EMBL" id="MBB6478788.1"/>
    </source>
</evidence>
<dbReference type="GO" id="GO:0047429">
    <property type="term" value="F:nucleoside triphosphate diphosphatase activity"/>
    <property type="evidence" value="ECO:0007669"/>
    <property type="project" value="InterPro"/>
</dbReference>
<dbReference type="GO" id="GO:0046052">
    <property type="term" value="P:UTP catabolic process"/>
    <property type="evidence" value="ECO:0007669"/>
    <property type="project" value="TreeGrafter"/>
</dbReference>
<dbReference type="NCBIfam" id="TIGR00444">
    <property type="entry name" value="mazG"/>
    <property type="match status" value="1"/>
</dbReference>
<keyword evidence="2" id="KW-0808">Transferase</keyword>